<comment type="caution">
    <text evidence="1">The sequence shown here is derived from an EMBL/GenBank/DDBJ whole genome shotgun (WGS) entry which is preliminary data.</text>
</comment>
<dbReference type="AlphaFoldDB" id="A0A852ZKL7"/>
<dbReference type="RefSeq" id="WP_179791104.1">
    <property type="nucleotide sequence ID" value="NZ_BAAARR010000012.1"/>
</dbReference>
<protein>
    <submittedName>
        <fullName evidence="1">Putative lipoprotein with Yx(FWY)xxD motif</fullName>
    </submittedName>
</protein>
<gene>
    <name evidence="1" type="ORF">F4554_006239</name>
</gene>
<proteinExistence type="predicted"/>
<evidence type="ECO:0000313" key="1">
    <source>
        <dbReference type="EMBL" id="NYH93601.1"/>
    </source>
</evidence>
<keyword evidence="1" id="KW-0449">Lipoprotein</keyword>
<dbReference type="PANTHER" id="PTHR39335">
    <property type="entry name" value="BLL4220 PROTEIN"/>
    <property type="match status" value="1"/>
</dbReference>
<reference evidence="1 2" key="1">
    <citation type="submission" date="2020-07" db="EMBL/GenBank/DDBJ databases">
        <title>Sequencing the genomes of 1000 actinobacteria strains.</title>
        <authorList>
            <person name="Klenk H.-P."/>
        </authorList>
    </citation>
    <scope>NUCLEOTIDE SEQUENCE [LARGE SCALE GENOMIC DNA]</scope>
    <source>
        <strain evidence="1 2">DSM 18448</strain>
    </source>
</reference>
<dbReference type="Proteomes" id="UP000579605">
    <property type="component" value="Unassembled WGS sequence"/>
</dbReference>
<sequence>MSRARSLDGRIAPYVRPASGVVRLAVAASAAAMVLATGCGGGSNPPEPGKPAGFVPSAAPAYTPTVGPSVLRTREVAGHSRLLTDHRGLTLYTNSGPVNSKVAVCTGSCTTVWHPVVVGAGDLADPGTLGVRIGVSNRPGSLHQITVNGRRAYTFVDDRPGEARGDRFITGGPNGQTYSWQAVVVSKDAPNQIVLKPR</sequence>
<dbReference type="GO" id="GO:0043448">
    <property type="term" value="P:alkane catabolic process"/>
    <property type="evidence" value="ECO:0007669"/>
    <property type="project" value="TreeGrafter"/>
</dbReference>
<name>A0A852ZKL7_9ACTN</name>
<dbReference type="EMBL" id="JACBZH010000001">
    <property type="protein sequence ID" value="NYH93601.1"/>
    <property type="molecule type" value="Genomic_DNA"/>
</dbReference>
<accession>A0A852ZKL7</accession>
<evidence type="ECO:0000313" key="2">
    <source>
        <dbReference type="Proteomes" id="UP000579605"/>
    </source>
</evidence>
<organism evidence="1 2">
    <name type="scientific">Actinopolymorpha rutila</name>
    <dbReference type="NCBI Taxonomy" id="446787"/>
    <lineage>
        <taxon>Bacteria</taxon>
        <taxon>Bacillati</taxon>
        <taxon>Actinomycetota</taxon>
        <taxon>Actinomycetes</taxon>
        <taxon>Propionibacteriales</taxon>
        <taxon>Actinopolymorphaceae</taxon>
        <taxon>Actinopolymorpha</taxon>
    </lineage>
</organism>
<keyword evidence="2" id="KW-1185">Reference proteome</keyword>
<dbReference type="PANTHER" id="PTHR39335:SF1">
    <property type="entry name" value="BLL4220 PROTEIN"/>
    <property type="match status" value="1"/>
</dbReference>